<dbReference type="InterPro" id="IPR007145">
    <property type="entry name" value="MAP65_Ase1_PRC1"/>
</dbReference>
<feature type="compositionally biased region" description="Low complexity" evidence="2">
    <location>
        <begin position="528"/>
        <end position="539"/>
    </location>
</feature>
<feature type="coiled-coil region" evidence="1">
    <location>
        <begin position="55"/>
        <end position="82"/>
    </location>
</feature>
<accession>A0AAF0J4Z8</accession>
<evidence type="ECO:0000313" key="4">
    <source>
        <dbReference type="Proteomes" id="UP001219933"/>
    </source>
</evidence>
<dbReference type="PANTHER" id="PTHR19321">
    <property type="entry name" value="PROTEIN REGULATOR OF CYTOKINESIS 1 PRC1-RELATED"/>
    <property type="match status" value="1"/>
</dbReference>
<dbReference type="Pfam" id="PF03999">
    <property type="entry name" value="MAP65_ASE1"/>
    <property type="match status" value="1"/>
</dbReference>
<proteinExistence type="predicted"/>
<dbReference type="Proteomes" id="UP001219933">
    <property type="component" value="Chromosome 1"/>
</dbReference>
<dbReference type="GO" id="GO:0008017">
    <property type="term" value="F:microtubule binding"/>
    <property type="evidence" value="ECO:0007669"/>
    <property type="project" value="InterPro"/>
</dbReference>
<dbReference type="GO" id="GO:0000226">
    <property type="term" value="P:microtubule cytoskeleton organization"/>
    <property type="evidence" value="ECO:0007669"/>
    <property type="project" value="InterPro"/>
</dbReference>
<sequence>MNAPDTAPAPPAMDATTLSALIDSSSADLAALHARLGSPPEQLATAIDALKASIHDAISAQVRRVQAEVDQVHEECVALELTAADLARATGAASAELPSNTVPLLERRGALQSEEARLRGVYAAECARVDSLYDEIRQVNAKMSNACMLSEESNEHQQGLRDVSPTVVARLEAHLEQAKQVHAQRRVQLELQLAEILQLWSELRTAPLVVVQGGRAVASAPSEESAFHAAVLQYAQQVPVHVGDGFDGTFVAQAAGVGDQKALDPTDQVMHASVVLRTALETEKSNRENAIQNMYDELCELWMRFDVPEDEMDAFVLDHRGSTLDVVAAYKSELDKMRALKSQHMALFITRTREQIQEQWDTLFVGEEERAAQFPAFYAELPQEGQDAAFDWDGLLAEHEQMTVRLNEQLERRAPILRLLTRYREICDEARALEESAHDTSRLLGRGNRGDPGRLLREERMRKRVKIQKPRLENELLKILPQWEADEGQPFIVDGVRLIDYLSDQLGGAKENARARPTPAEKTRPNTPAVRAAAPKRAPLSTRTPSTRPAQPTHRSAVSSSSTLSASSLGSAAIDCAAPRTARARAGPYDDNRGMASSRTTSAASSATTIVRETPGRSPSAMLASSLAQMSANTPARTRTLW</sequence>
<evidence type="ECO:0000313" key="3">
    <source>
        <dbReference type="EMBL" id="WFD33688.1"/>
    </source>
</evidence>
<feature type="compositionally biased region" description="Polar residues" evidence="2">
    <location>
        <begin position="541"/>
        <end position="554"/>
    </location>
</feature>
<feature type="region of interest" description="Disordered" evidence="2">
    <location>
        <begin position="580"/>
        <end position="622"/>
    </location>
</feature>
<feature type="region of interest" description="Disordered" evidence="2">
    <location>
        <begin position="510"/>
        <end position="564"/>
    </location>
</feature>
<dbReference type="AlphaFoldDB" id="A0AAF0J4Z8"/>
<dbReference type="PANTHER" id="PTHR19321:SF41">
    <property type="entry name" value="FASCETTO-RELATED"/>
    <property type="match status" value="1"/>
</dbReference>
<reference evidence="3" key="1">
    <citation type="submission" date="2023-03" db="EMBL/GenBank/DDBJ databases">
        <title>Mating type loci evolution in Malassezia.</title>
        <authorList>
            <person name="Coelho M.A."/>
        </authorList>
    </citation>
    <scope>NUCLEOTIDE SEQUENCE</scope>
    <source>
        <strain evidence="3">CBS 11721</strain>
    </source>
</reference>
<name>A0AAF0J4Z8_9BASI</name>
<organism evidence="3 4">
    <name type="scientific">Malassezia cuniculi</name>
    <dbReference type="NCBI Taxonomy" id="948313"/>
    <lineage>
        <taxon>Eukaryota</taxon>
        <taxon>Fungi</taxon>
        <taxon>Dikarya</taxon>
        <taxon>Basidiomycota</taxon>
        <taxon>Ustilaginomycotina</taxon>
        <taxon>Malasseziomycetes</taxon>
        <taxon>Malasseziales</taxon>
        <taxon>Malasseziaceae</taxon>
        <taxon>Malassezia</taxon>
    </lineage>
</organism>
<protein>
    <submittedName>
        <fullName evidence="3">Microtubule bundling protein</fullName>
    </submittedName>
</protein>
<keyword evidence="4" id="KW-1185">Reference proteome</keyword>
<keyword evidence="1" id="KW-0175">Coiled coil</keyword>
<dbReference type="Gene3D" id="1.20.58.1520">
    <property type="match status" value="1"/>
</dbReference>
<feature type="compositionally biased region" description="Low complexity" evidence="2">
    <location>
        <begin position="596"/>
        <end position="609"/>
    </location>
</feature>
<dbReference type="EMBL" id="CP119877">
    <property type="protein sequence ID" value="WFD33688.1"/>
    <property type="molecule type" value="Genomic_DNA"/>
</dbReference>
<evidence type="ECO:0000256" key="1">
    <source>
        <dbReference type="SAM" id="Coils"/>
    </source>
</evidence>
<evidence type="ECO:0000256" key="2">
    <source>
        <dbReference type="SAM" id="MobiDB-lite"/>
    </source>
</evidence>
<gene>
    <name evidence="3" type="primary">ASE1</name>
    <name evidence="3" type="ORF">MCUN1_000501</name>
</gene>
<feature type="compositionally biased region" description="Basic and acidic residues" evidence="2">
    <location>
        <begin position="511"/>
        <end position="524"/>
    </location>
</feature>